<feature type="transmembrane region" description="Helical" evidence="8">
    <location>
        <begin position="396"/>
        <end position="416"/>
    </location>
</feature>
<dbReference type="GO" id="GO:0010041">
    <property type="term" value="P:response to iron(III) ion"/>
    <property type="evidence" value="ECO:0007669"/>
    <property type="project" value="TreeGrafter"/>
</dbReference>
<sequence>MFKTNFSDKKRYFTLILTYIVLIVLFSFRALSDDNEGLYANIALNMLKTSKFLVPHLDGLVYLEKPPLLYWLSALSLKLFGISEFSVRLPVILAGVLLVIFSYFFVKKFLNSFFASTLAVVIVSQICFDTSISMLMFDMLLTLFFSLAMFSFYMGYKLNNKYYRLFYVFLALAIFTKGFVSLVLAFLILTPFIAIKKIKLKDLHLMFGFFVFLILSIWFVIVSIKIPSFFYYYFINNQVLRFLGKMYPNDTIKGPVYFYVIRLLGCDFPWSLLSIFAIYKLIKLKLYKDDFNFYMLLWFFAIFIFFSLSSGKANYYLLPAIFPIAYFATYTIFNTNLKPFYYVLLVAGFLLLIGSILAKLGYIRFTDNAYIEKLPLIELSFAIFIIYFFAFYKKNFLVESIALSNIVILISIYLYFSLNVNNFSSKYASIWLKANMKPNTIFVQYGPFWRTSSSIFYLGRDSILLDDFDDGDLYYGMTLLKNKNEKFIEKSDLKNLLKNHNVAIIGQKKRLITYLNKQKFNYKIKYFGNKFVIMLNKT</sequence>
<organism evidence="10 11">
    <name type="scientific">Desulfurella multipotens</name>
    <dbReference type="NCBI Taxonomy" id="79269"/>
    <lineage>
        <taxon>Bacteria</taxon>
        <taxon>Pseudomonadati</taxon>
        <taxon>Campylobacterota</taxon>
        <taxon>Desulfurellia</taxon>
        <taxon>Desulfurellales</taxon>
        <taxon>Desulfurellaceae</taxon>
        <taxon>Desulfurella</taxon>
    </lineage>
</organism>
<evidence type="ECO:0000256" key="3">
    <source>
        <dbReference type="ARBA" id="ARBA00022676"/>
    </source>
</evidence>
<dbReference type="InterPro" id="IPR038731">
    <property type="entry name" value="RgtA/B/C-like"/>
</dbReference>
<dbReference type="Proteomes" id="UP000199411">
    <property type="component" value="Unassembled WGS sequence"/>
</dbReference>
<feature type="transmembrane region" description="Helical" evidence="8">
    <location>
        <begin position="374"/>
        <end position="390"/>
    </location>
</feature>
<dbReference type="InterPro" id="IPR050297">
    <property type="entry name" value="LipidA_mod_glycosyltrf_83"/>
</dbReference>
<feature type="transmembrane region" description="Helical" evidence="8">
    <location>
        <begin position="315"/>
        <end position="333"/>
    </location>
</feature>
<evidence type="ECO:0000313" key="10">
    <source>
        <dbReference type="EMBL" id="SDC42592.1"/>
    </source>
</evidence>
<dbReference type="AlphaFoldDB" id="A0A1G6LGN7"/>
<evidence type="ECO:0000256" key="8">
    <source>
        <dbReference type="SAM" id="Phobius"/>
    </source>
</evidence>
<proteinExistence type="predicted"/>
<keyword evidence="2" id="KW-1003">Cell membrane</keyword>
<evidence type="ECO:0000259" key="9">
    <source>
        <dbReference type="Pfam" id="PF13231"/>
    </source>
</evidence>
<feature type="transmembrane region" description="Helical" evidence="8">
    <location>
        <begin position="139"/>
        <end position="156"/>
    </location>
</feature>
<keyword evidence="5 8" id="KW-0812">Transmembrane</keyword>
<feature type="transmembrane region" description="Helical" evidence="8">
    <location>
        <begin position="85"/>
        <end position="106"/>
    </location>
</feature>
<evidence type="ECO:0000313" key="11">
    <source>
        <dbReference type="Proteomes" id="UP000199411"/>
    </source>
</evidence>
<feature type="transmembrane region" description="Helical" evidence="8">
    <location>
        <begin position="339"/>
        <end position="362"/>
    </location>
</feature>
<keyword evidence="6 8" id="KW-1133">Transmembrane helix</keyword>
<evidence type="ECO:0000256" key="2">
    <source>
        <dbReference type="ARBA" id="ARBA00022475"/>
    </source>
</evidence>
<feature type="transmembrane region" description="Helical" evidence="8">
    <location>
        <begin position="291"/>
        <end position="308"/>
    </location>
</feature>
<dbReference type="Pfam" id="PF13231">
    <property type="entry name" value="PMT_2"/>
    <property type="match status" value="1"/>
</dbReference>
<keyword evidence="7 8" id="KW-0472">Membrane</keyword>
<dbReference type="OrthoDB" id="9815691at2"/>
<dbReference type="GO" id="GO:0005886">
    <property type="term" value="C:plasma membrane"/>
    <property type="evidence" value="ECO:0007669"/>
    <property type="project" value="UniProtKB-SubCell"/>
</dbReference>
<evidence type="ECO:0000256" key="4">
    <source>
        <dbReference type="ARBA" id="ARBA00022679"/>
    </source>
</evidence>
<feature type="transmembrane region" description="Helical" evidence="8">
    <location>
        <begin position="207"/>
        <end position="235"/>
    </location>
</feature>
<keyword evidence="11" id="KW-1185">Reference proteome</keyword>
<dbReference type="PANTHER" id="PTHR33908">
    <property type="entry name" value="MANNOSYLTRANSFERASE YKCB-RELATED"/>
    <property type="match status" value="1"/>
</dbReference>
<evidence type="ECO:0000256" key="5">
    <source>
        <dbReference type="ARBA" id="ARBA00022692"/>
    </source>
</evidence>
<dbReference type="RefSeq" id="WP_092128343.1">
    <property type="nucleotide sequence ID" value="NZ_FMYU01000005.1"/>
</dbReference>
<feature type="domain" description="Glycosyltransferase RgtA/B/C/D-like" evidence="9">
    <location>
        <begin position="65"/>
        <end position="216"/>
    </location>
</feature>
<dbReference type="GO" id="GO:0016763">
    <property type="term" value="F:pentosyltransferase activity"/>
    <property type="evidence" value="ECO:0007669"/>
    <property type="project" value="TreeGrafter"/>
</dbReference>
<dbReference type="EMBL" id="FMYU01000005">
    <property type="protein sequence ID" value="SDC42592.1"/>
    <property type="molecule type" value="Genomic_DNA"/>
</dbReference>
<evidence type="ECO:0000256" key="1">
    <source>
        <dbReference type="ARBA" id="ARBA00004651"/>
    </source>
</evidence>
<feature type="transmembrane region" description="Helical" evidence="8">
    <location>
        <begin position="256"/>
        <end position="279"/>
    </location>
</feature>
<evidence type="ECO:0000256" key="6">
    <source>
        <dbReference type="ARBA" id="ARBA00022989"/>
    </source>
</evidence>
<reference evidence="11" key="1">
    <citation type="submission" date="2016-10" db="EMBL/GenBank/DDBJ databases">
        <authorList>
            <person name="Varghese N."/>
            <person name="Submissions S."/>
        </authorList>
    </citation>
    <scope>NUCLEOTIDE SEQUENCE [LARGE SCALE GENOMIC DNA]</scope>
    <source>
        <strain evidence="11">DSM 8415</strain>
    </source>
</reference>
<keyword evidence="4 10" id="KW-0808">Transferase</keyword>
<dbReference type="GO" id="GO:0009103">
    <property type="term" value="P:lipopolysaccharide biosynthetic process"/>
    <property type="evidence" value="ECO:0007669"/>
    <property type="project" value="UniProtKB-ARBA"/>
</dbReference>
<name>A0A1G6LGN7_9BACT</name>
<feature type="transmembrane region" description="Helical" evidence="8">
    <location>
        <begin position="168"/>
        <end position="195"/>
    </location>
</feature>
<gene>
    <name evidence="10" type="ORF">SAMN05660835_00813</name>
</gene>
<evidence type="ECO:0000256" key="7">
    <source>
        <dbReference type="ARBA" id="ARBA00023136"/>
    </source>
</evidence>
<comment type="subcellular location">
    <subcellularLocation>
        <location evidence="1">Cell membrane</location>
        <topology evidence="1">Multi-pass membrane protein</topology>
    </subcellularLocation>
</comment>
<protein>
    <submittedName>
        <fullName evidence="10">Dolichyl-phosphate-mannose-protein mannosyltransferase</fullName>
    </submittedName>
</protein>
<feature type="transmembrane region" description="Helical" evidence="8">
    <location>
        <begin position="113"/>
        <end position="133"/>
    </location>
</feature>
<accession>A0A1G6LGN7</accession>
<feature type="transmembrane region" description="Helical" evidence="8">
    <location>
        <begin position="12"/>
        <end position="31"/>
    </location>
</feature>
<keyword evidence="3 10" id="KW-0328">Glycosyltransferase</keyword>
<dbReference type="PANTHER" id="PTHR33908:SF3">
    <property type="entry name" value="UNDECAPRENYL PHOSPHATE-ALPHA-4-AMINO-4-DEOXY-L-ARABINOSE ARABINOSYL TRANSFERASE"/>
    <property type="match status" value="1"/>
</dbReference>